<organism evidence="1 2">
    <name type="scientific">Pseudonocardia ailaonensis</name>
    <dbReference type="NCBI Taxonomy" id="367279"/>
    <lineage>
        <taxon>Bacteria</taxon>
        <taxon>Bacillati</taxon>
        <taxon>Actinomycetota</taxon>
        <taxon>Actinomycetes</taxon>
        <taxon>Pseudonocardiales</taxon>
        <taxon>Pseudonocardiaceae</taxon>
        <taxon>Pseudonocardia</taxon>
    </lineage>
</organism>
<proteinExistence type="predicted"/>
<keyword evidence="2" id="KW-1185">Reference proteome</keyword>
<dbReference type="EMBL" id="BAAAQK010000003">
    <property type="protein sequence ID" value="GAA1832308.1"/>
    <property type="molecule type" value="Genomic_DNA"/>
</dbReference>
<sequence>MTGPLLHPVLAQELVRERHAEIAREVEARRLRRLAREVPRAPSPLRTRIGWGLVEVGLRLAVGRSTPVGTGPVGQGGA</sequence>
<name>A0ABN2MMA8_9PSEU</name>
<accession>A0ABN2MMA8</accession>
<dbReference type="Proteomes" id="UP001500449">
    <property type="component" value="Unassembled WGS sequence"/>
</dbReference>
<evidence type="ECO:0000313" key="1">
    <source>
        <dbReference type="EMBL" id="GAA1832308.1"/>
    </source>
</evidence>
<protein>
    <submittedName>
        <fullName evidence="1">Uncharacterized protein</fullName>
    </submittedName>
</protein>
<dbReference type="RefSeq" id="WP_344412434.1">
    <property type="nucleotide sequence ID" value="NZ_BAAAQK010000003.1"/>
</dbReference>
<comment type="caution">
    <text evidence="1">The sequence shown here is derived from an EMBL/GenBank/DDBJ whole genome shotgun (WGS) entry which is preliminary data.</text>
</comment>
<gene>
    <name evidence="1" type="ORF">GCM10009836_07980</name>
</gene>
<reference evidence="1 2" key="1">
    <citation type="journal article" date="2019" name="Int. J. Syst. Evol. Microbiol.">
        <title>The Global Catalogue of Microorganisms (GCM) 10K type strain sequencing project: providing services to taxonomists for standard genome sequencing and annotation.</title>
        <authorList>
            <consortium name="The Broad Institute Genomics Platform"/>
            <consortium name="The Broad Institute Genome Sequencing Center for Infectious Disease"/>
            <person name="Wu L."/>
            <person name="Ma J."/>
        </authorList>
    </citation>
    <scope>NUCLEOTIDE SEQUENCE [LARGE SCALE GENOMIC DNA]</scope>
    <source>
        <strain evidence="1 2">JCM 16009</strain>
    </source>
</reference>
<evidence type="ECO:0000313" key="2">
    <source>
        <dbReference type="Proteomes" id="UP001500449"/>
    </source>
</evidence>